<evidence type="ECO:0000313" key="2">
    <source>
        <dbReference type="Proteomes" id="UP000013911"/>
    </source>
</evidence>
<dbReference type="Proteomes" id="UP000013911">
    <property type="component" value="Unassembled WGS sequence"/>
</dbReference>
<dbReference type="PATRIC" id="fig|1285586.5.peg.3084"/>
<dbReference type="AlphaFoldDB" id="R7ZCD6"/>
<proteinExistence type="predicted"/>
<dbReference type="OrthoDB" id="2563891at2"/>
<reference evidence="1 2" key="1">
    <citation type="submission" date="2013-04" db="EMBL/GenBank/DDBJ databases">
        <title>Draft genome of the heavy metal tolerant bacterium Lysinibacillus sphaericus strain OT4b.31.</title>
        <authorList>
            <person name="Pena-Montenegro T.D."/>
            <person name="Dussan J."/>
        </authorList>
    </citation>
    <scope>NUCLEOTIDE SEQUENCE [LARGE SCALE GENOMIC DNA]</scope>
    <source>
        <strain evidence="1 2">OT4b.31</strain>
    </source>
</reference>
<accession>R7ZCD6</accession>
<evidence type="ECO:0000313" key="1">
    <source>
        <dbReference type="EMBL" id="EON71815.1"/>
    </source>
</evidence>
<dbReference type="HOGENOM" id="CLU_688226_0_0_9"/>
<name>R7ZCD6_LYSSH</name>
<dbReference type="RefSeq" id="WP_010859948.1">
    <property type="nucleotide sequence ID" value="NZ_KB933398.1"/>
</dbReference>
<dbReference type="InterPro" id="IPR025144">
    <property type="entry name" value="DUF4085"/>
</dbReference>
<organism evidence="1 2">
    <name type="scientific">Lysinibacillus sphaericus OT4b.31</name>
    <dbReference type="NCBI Taxonomy" id="1285586"/>
    <lineage>
        <taxon>Bacteria</taxon>
        <taxon>Bacillati</taxon>
        <taxon>Bacillota</taxon>
        <taxon>Bacilli</taxon>
        <taxon>Bacillales</taxon>
        <taxon>Bacillaceae</taxon>
        <taxon>Lysinibacillus</taxon>
    </lineage>
</organism>
<protein>
    <submittedName>
        <fullName evidence="1">Group-specific protein</fullName>
    </submittedName>
</protein>
<dbReference type="eggNOG" id="ENOG502Z8YP">
    <property type="taxonomic scope" value="Bacteria"/>
</dbReference>
<sequence>MWNLSLQYKKAYEQAHVLTLVENDAAWADEIAYAQEQGLNLLQEKNREIMELRDYLLSFLPQRFHTYVLDGTMNTPQLAKAVREDYIKWQQQHIAKFDAVLEAAYHQKVQTLPYLKNTVREVFEQSLHDTRIVDVERLDHHIKLTIDTTGGFTTKSIIFLTFTNIVMEAGELVAGQYYVYDELQKTANGVALRVTVDCPETEWTIEAKDIDADYYYRPKAYYDFMENDFELYMQTLQLEHGLLFFAPQVKSKIMAIHKQSPFLQLEEGNLYVNENGVFVGDRRVADQLGDCIHFIHTAVYEDPYAHFSEPVPIEVLEEAALGNDLELKVRAWNTMYANPEELAPIIQRIFTDMLLDEEDMMQCVYVNHFNKERVLTKELQLKYKSIID</sequence>
<gene>
    <name evidence="1" type="ORF">H131_15068</name>
</gene>
<dbReference type="Pfam" id="PF13315">
    <property type="entry name" value="DUF4085"/>
    <property type="match status" value="1"/>
</dbReference>
<comment type="caution">
    <text evidence="1">The sequence shown here is derived from an EMBL/GenBank/DDBJ whole genome shotgun (WGS) entry which is preliminary data.</text>
</comment>
<dbReference type="EMBL" id="AQPX01000021">
    <property type="protein sequence ID" value="EON71815.1"/>
    <property type="molecule type" value="Genomic_DNA"/>
</dbReference>